<dbReference type="CDD" id="cd02440">
    <property type="entry name" value="AdoMet_MTases"/>
    <property type="match status" value="1"/>
</dbReference>
<dbReference type="EMBL" id="FUWM01000005">
    <property type="protein sequence ID" value="SJZ38415.1"/>
    <property type="molecule type" value="Genomic_DNA"/>
</dbReference>
<dbReference type="GO" id="GO:0032259">
    <property type="term" value="P:methylation"/>
    <property type="evidence" value="ECO:0007669"/>
    <property type="project" value="UniProtKB-KW"/>
</dbReference>
<dbReference type="STRING" id="142842.SAMN02745118_00669"/>
<evidence type="ECO:0000313" key="4">
    <source>
        <dbReference type="Proteomes" id="UP000190625"/>
    </source>
</evidence>
<organism evidence="3 4">
    <name type="scientific">Selenihalanaerobacter shriftii</name>
    <dbReference type="NCBI Taxonomy" id="142842"/>
    <lineage>
        <taxon>Bacteria</taxon>
        <taxon>Bacillati</taxon>
        <taxon>Bacillota</taxon>
        <taxon>Clostridia</taxon>
        <taxon>Halanaerobiales</taxon>
        <taxon>Halobacteroidaceae</taxon>
        <taxon>Selenihalanaerobacter</taxon>
    </lineage>
</organism>
<keyword evidence="4" id="KW-1185">Reference proteome</keyword>
<dbReference type="InterPro" id="IPR041698">
    <property type="entry name" value="Methyltransf_25"/>
</dbReference>
<dbReference type="AlphaFoldDB" id="A0A1T4K7W6"/>
<proteinExistence type="predicted"/>
<keyword evidence="1 3" id="KW-0808">Transferase</keyword>
<evidence type="ECO:0000259" key="2">
    <source>
        <dbReference type="Pfam" id="PF13649"/>
    </source>
</evidence>
<feature type="domain" description="Methyltransferase" evidence="2">
    <location>
        <begin position="45"/>
        <end position="140"/>
    </location>
</feature>
<dbReference type="InterPro" id="IPR029063">
    <property type="entry name" value="SAM-dependent_MTases_sf"/>
</dbReference>
<evidence type="ECO:0000256" key="1">
    <source>
        <dbReference type="ARBA" id="ARBA00022679"/>
    </source>
</evidence>
<dbReference type="Proteomes" id="UP000190625">
    <property type="component" value="Unassembled WGS sequence"/>
</dbReference>
<dbReference type="PANTHER" id="PTHR43861">
    <property type="entry name" value="TRANS-ACONITATE 2-METHYLTRANSFERASE-RELATED"/>
    <property type="match status" value="1"/>
</dbReference>
<evidence type="ECO:0000313" key="3">
    <source>
        <dbReference type="EMBL" id="SJZ38415.1"/>
    </source>
</evidence>
<accession>A0A1T4K7W6</accession>
<keyword evidence="3" id="KW-0489">Methyltransferase</keyword>
<dbReference type="GO" id="GO:0008168">
    <property type="term" value="F:methyltransferase activity"/>
    <property type="evidence" value="ECO:0007669"/>
    <property type="project" value="UniProtKB-KW"/>
</dbReference>
<protein>
    <submittedName>
        <fullName evidence="3">Methyltransferase domain-containing protein</fullName>
    </submittedName>
</protein>
<dbReference type="SUPFAM" id="SSF53335">
    <property type="entry name" value="S-adenosyl-L-methionine-dependent methyltransferases"/>
    <property type="match status" value="1"/>
</dbReference>
<sequence length="253" mass="29539">MGESQKEYKDLASIYDYLVATIDYDDWFKYIQKILNRINYTPNSVADLACGTGETTIPFAKQGISSYGIDISKKMLEVADIKAKNNDLDITYLEQDMKELDLPEVVDLIVSYHDGMNYILSISDLHQVFNRAYKNLVNDGYFIFDLNSVNRFQGVEDEEGITIIDEDKRFLAWQTDYDQLLDIWTIDLTGFIEVEEGLYRRFKESHREKYYSEGEVLSTLQKVGFKVEDYYEAFTWQKPGHNSSRIMYIAKKV</sequence>
<gene>
    <name evidence="3" type="ORF">SAMN02745118_00669</name>
</gene>
<dbReference type="RefSeq" id="WP_078809162.1">
    <property type="nucleotide sequence ID" value="NZ_FUWM01000005.1"/>
</dbReference>
<dbReference type="Gene3D" id="2.20.25.110">
    <property type="entry name" value="S-adenosyl-L-methionine-dependent methyltransferases"/>
    <property type="match status" value="1"/>
</dbReference>
<reference evidence="4" key="1">
    <citation type="submission" date="2017-02" db="EMBL/GenBank/DDBJ databases">
        <authorList>
            <person name="Varghese N."/>
            <person name="Submissions S."/>
        </authorList>
    </citation>
    <scope>NUCLEOTIDE SEQUENCE [LARGE SCALE GENOMIC DNA]</scope>
    <source>
        <strain evidence="4">ATCC BAA-73</strain>
    </source>
</reference>
<dbReference type="Gene3D" id="3.40.50.150">
    <property type="entry name" value="Vaccinia Virus protein VP39"/>
    <property type="match status" value="1"/>
</dbReference>
<name>A0A1T4K7W6_9FIRM</name>
<dbReference type="Pfam" id="PF13649">
    <property type="entry name" value="Methyltransf_25"/>
    <property type="match status" value="1"/>
</dbReference>
<dbReference type="OrthoDB" id="9811589at2"/>